<sequence>MQVAAEWQSGTSTVGVNLNAGSMDFIGSDNGEFVPGKSTPQINQEFEIGVGVFGVGFSKSVKETGNNTATAEKTRSIGTVLVEQVHTTTIETSKNGKGEYVETKSTSENTTRVPDLGAKVAGVIGVEVKVDVNKVWEALGNLINKK</sequence>
<accession>A0A2V3PLC3</accession>
<dbReference type="Proteomes" id="UP000247973">
    <property type="component" value="Unassembled WGS sequence"/>
</dbReference>
<evidence type="ECO:0000313" key="2">
    <source>
        <dbReference type="Proteomes" id="UP000247973"/>
    </source>
</evidence>
<protein>
    <submittedName>
        <fullName evidence="1">Uncharacterized protein</fullName>
    </submittedName>
</protein>
<dbReference type="AlphaFoldDB" id="A0A2V3PLC3"/>
<keyword evidence="2" id="KW-1185">Reference proteome</keyword>
<dbReference type="EMBL" id="QICL01000036">
    <property type="protein sequence ID" value="PXV59418.1"/>
    <property type="molecule type" value="Genomic_DNA"/>
</dbReference>
<comment type="caution">
    <text evidence="1">The sequence shown here is derived from an EMBL/GenBank/DDBJ whole genome shotgun (WGS) entry which is preliminary data.</text>
</comment>
<name>A0A2V3PLC3_9BACT</name>
<organism evidence="1 2">
    <name type="scientific">Dysgonomonas alginatilytica</name>
    <dbReference type="NCBI Taxonomy" id="1605892"/>
    <lineage>
        <taxon>Bacteria</taxon>
        <taxon>Pseudomonadati</taxon>
        <taxon>Bacteroidota</taxon>
        <taxon>Bacteroidia</taxon>
        <taxon>Bacteroidales</taxon>
        <taxon>Dysgonomonadaceae</taxon>
        <taxon>Dysgonomonas</taxon>
    </lineage>
</organism>
<proteinExistence type="predicted"/>
<reference evidence="1 2" key="1">
    <citation type="submission" date="2018-03" db="EMBL/GenBank/DDBJ databases">
        <title>Genomic Encyclopedia of Archaeal and Bacterial Type Strains, Phase II (KMG-II): from individual species to whole genera.</title>
        <authorList>
            <person name="Goeker M."/>
        </authorList>
    </citation>
    <scope>NUCLEOTIDE SEQUENCE [LARGE SCALE GENOMIC DNA]</scope>
    <source>
        <strain evidence="1 2">DSM 100214</strain>
    </source>
</reference>
<dbReference type="RefSeq" id="WP_146212796.1">
    <property type="nucleotide sequence ID" value="NZ_QICL01000036.1"/>
</dbReference>
<evidence type="ECO:0000313" key="1">
    <source>
        <dbReference type="EMBL" id="PXV59418.1"/>
    </source>
</evidence>
<gene>
    <name evidence="1" type="ORF">CLV62_13639</name>
</gene>